<dbReference type="Gramene" id="rna-gnl|WGS:JABURB|Cocit.L4271.1">
    <property type="protein sequence ID" value="cds-KAF7851269.1"/>
    <property type="gene ID" value="gene-BT93_L4271"/>
</dbReference>
<dbReference type="EMBL" id="MU089554">
    <property type="protein sequence ID" value="KAF7851269.1"/>
    <property type="molecule type" value="Genomic_DNA"/>
</dbReference>
<dbReference type="Gene3D" id="3.40.50.1240">
    <property type="entry name" value="Phosphoglycerate mutase-like"/>
    <property type="match status" value="1"/>
</dbReference>
<sequence length="271" mass="30693">MASPVKKQKTEPSAKPSAVDCQHVLVMRHGNRVDDGVDDSWWTSDPKPWDPPLAEVGWIKALETGKKLRAELGFPIHRIVVSPFQRCIKTAQQLIAGLSMANDDATSNPADSSTSRIKVSLEYGMSEMMNDVALWYHPTDRNSWGFNIEELEALFPQRVVEITRHRVFMELPQWGESESGAKDRYLLTIHSLVDRYPEENLLFITHGEGVKVTASTYWKKARGHKIRPGYFGYAHLQRQIIRNGDSFTANRFGIATDPNETGIKLEPPRHA</sequence>
<evidence type="ECO:0008006" key="3">
    <source>
        <dbReference type="Google" id="ProtNLM"/>
    </source>
</evidence>
<proteinExistence type="predicted"/>
<dbReference type="AlphaFoldDB" id="A0A8T0CYH6"/>
<evidence type="ECO:0000313" key="1">
    <source>
        <dbReference type="EMBL" id="KAF7851269.1"/>
    </source>
</evidence>
<accession>A0A8T0CYH6</accession>
<dbReference type="InterPro" id="IPR013078">
    <property type="entry name" value="His_Pase_superF_clade-1"/>
</dbReference>
<keyword evidence="2" id="KW-1185">Reference proteome</keyword>
<dbReference type="InterPro" id="IPR029033">
    <property type="entry name" value="His_PPase_superfam"/>
</dbReference>
<name>A0A8T0CYH6_CORYI</name>
<organism evidence="1 2">
    <name type="scientific">Corymbia citriodora subsp. variegata</name>
    <dbReference type="NCBI Taxonomy" id="360336"/>
    <lineage>
        <taxon>Eukaryota</taxon>
        <taxon>Viridiplantae</taxon>
        <taxon>Streptophyta</taxon>
        <taxon>Embryophyta</taxon>
        <taxon>Tracheophyta</taxon>
        <taxon>Spermatophyta</taxon>
        <taxon>Magnoliopsida</taxon>
        <taxon>eudicotyledons</taxon>
        <taxon>Gunneridae</taxon>
        <taxon>Pentapetalae</taxon>
        <taxon>rosids</taxon>
        <taxon>malvids</taxon>
        <taxon>Myrtales</taxon>
        <taxon>Myrtaceae</taxon>
        <taxon>Myrtoideae</taxon>
        <taxon>Eucalypteae</taxon>
        <taxon>Corymbia</taxon>
    </lineage>
</organism>
<dbReference type="InterPro" id="IPR012398">
    <property type="entry name" value="PRIB5"/>
</dbReference>
<dbReference type="Proteomes" id="UP000806378">
    <property type="component" value="Unassembled WGS sequence"/>
</dbReference>
<dbReference type="OrthoDB" id="414418at2759"/>
<dbReference type="InterPro" id="IPR051710">
    <property type="entry name" value="Phosphatase_SH3-domain"/>
</dbReference>
<gene>
    <name evidence="1" type="ORF">BT93_L4271</name>
</gene>
<dbReference type="CDD" id="cd07040">
    <property type="entry name" value="HP"/>
    <property type="match status" value="1"/>
</dbReference>
<reference evidence="1" key="1">
    <citation type="submission" date="2020-05" db="EMBL/GenBank/DDBJ databases">
        <title>WGS assembly of Corymbia citriodora subspecies variegata.</title>
        <authorList>
            <person name="Barry K."/>
            <person name="Hundley H."/>
            <person name="Shu S."/>
            <person name="Jenkins J."/>
            <person name="Grimwood J."/>
            <person name="Baten A."/>
        </authorList>
    </citation>
    <scope>NUCLEOTIDE SEQUENCE</scope>
    <source>
        <strain evidence="1">CV2-018</strain>
    </source>
</reference>
<dbReference type="PANTHER" id="PTHR16469">
    <property type="entry name" value="UBIQUITIN-ASSOCIATED AND SH3 DOMAIN-CONTAINING BA-RELATED"/>
    <property type="match status" value="1"/>
</dbReference>
<protein>
    <recommendedName>
        <fullName evidence="3">Phosphoglycerate mutase</fullName>
    </recommendedName>
</protein>
<dbReference type="SUPFAM" id="SSF53254">
    <property type="entry name" value="Phosphoglycerate mutase-like"/>
    <property type="match status" value="1"/>
</dbReference>
<dbReference type="PANTHER" id="PTHR16469:SF27">
    <property type="entry name" value="UBIQUITIN-ASSOCIATED AND SH3 DOMAIN-CONTAINING BA-RELATED"/>
    <property type="match status" value="1"/>
</dbReference>
<dbReference type="PIRSF" id="PIRSF015897">
    <property type="entry name" value="PRIB5"/>
    <property type="match status" value="1"/>
</dbReference>
<comment type="caution">
    <text evidence="1">The sequence shown here is derived from an EMBL/GenBank/DDBJ whole genome shotgun (WGS) entry which is preliminary data.</text>
</comment>
<evidence type="ECO:0000313" key="2">
    <source>
        <dbReference type="Proteomes" id="UP000806378"/>
    </source>
</evidence>
<dbReference type="Pfam" id="PF00300">
    <property type="entry name" value="His_Phos_1"/>
    <property type="match status" value="1"/>
</dbReference>